<dbReference type="InterPro" id="IPR016181">
    <property type="entry name" value="Acyl_CoA_acyltransferase"/>
</dbReference>
<dbReference type="Proteomes" id="UP000018415">
    <property type="component" value="Unassembled WGS sequence"/>
</dbReference>
<evidence type="ECO:0000313" key="3">
    <source>
        <dbReference type="EMBL" id="ESK48474.1"/>
    </source>
</evidence>
<keyword evidence="1" id="KW-0812">Transmembrane</keyword>
<dbReference type="EMBL" id="AYET01000002">
    <property type="protein sequence ID" value="ESK48474.1"/>
    <property type="molecule type" value="Genomic_DNA"/>
</dbReference>
<gene>
    <name evidence="3" type="ORF">P253_01117</name>
</gene>
<evidence type="ECO:0000259" key="2">
    <source>
        <dbReference type="Pfam" id="PF13302"/>
    </source>
</evidence>
<keyword evidence="1" id="KW-1133">Transmembrane helix</keyword>
<feature type="transmembrane region" description="Helical" evidence="1">
    <location>
        <begin position="6"/>
        <end position="24"/>
    </location>
</feature>
<accession>V2VLF2</accession>
<reference evidence="3 4" key="1">
    <citation type="submission" date="2013-10" db="EMBL/GenBank/DDBJ databases">
        <title>The Genome Sequence of Acinetobacter indicus CIP 110367.</title>
        <authorList>
            <consortium name="The Broad Institute Genomics Platform"/>
            <consortium name="The Broad Institute Genome Sequencing Center for Infectious Disease"/>
            <person name="Cerqueira G."/>
            <person name="Feldgarden M."/>
            <person name="Courvalin P."/>
            <person name="Grillot-Courvalin C."/>
            <person name="Clermont D."/>
            <person name="Rocha E."/>
            <person name="Yoon E.-J."/>
            <person name="Nemec A."/>
            <person name="Young S.K."/>
            <person name="Zeng Q."/>
            <person name="Gargeya S."/>
            <person name="Fitzgerald M."/>
            <person name="Abouelleil A."/>
            <person name="Alvarado L."/>
            <person name="Berlin A.M."/>
            <person name="Chapman S.B."/>
            <person name="Gainer-Dewar J."/>
            <person name="Goldberg J."/>
            <person name="Gnerre S."/>
            <person name="Griggs A."/>
            <person name="Gujja S."/>
            <person name="Hansen M."/>
            <person name="Howarth C."/>
            <person name="Imamovic A."/>
            <person name="Ireland A."/>
            <person name="Larimer J."/>
            <person name="McCowan C."/>
            <person name="Murphy C."/>
            <person name="Pearson M."/>
            <person name="Poon T.W."/>
            <person name="Priest M."/>
            <person name="Roberts A."/>
            <person name="Saif S."/>
            <person name="Shea T."/>
            <person name="Sykes S."/>
            <person name="Wortman J."/>
            <person name="Nusbaum C."/>
            <person name="Birren B."/>
        </authorList>
    </citation>
    <scope>NUCLEOTIDE SEQUENCE [LARGE SCALE GENOMIC DNA]</scope>
    <source>
        <strain evidence="3 4">CIP 110367</strain>
    </source>
</reference>
<dbReference type="eggNOG" id="COG1670">
    <property type="taxonomic scope" value="Bacteria"/>
</dbReference>
<dbReference type="AlphaFoldDB" id="V2VLF2"/>
<sequence>MSYLITEIIILFLINAFMMYQELINHFNMKIHLQTPRLILRQWQDSDASPFIQMCADPEVMRYFLNPLTEQQSLAFMQRIQNFIATHGWGLFAVELKSSSEFIGFIGLHQHLEHYDFAPCIEIGWRLAKQYWHNGYATEGSKAVLDYAFRELQLDNVVSFTTVLNTPSEKSCKNWLKQSQNLCASAGAGRSSFT</sequence>
<proteinExistence type="predicted"/>
<dbReference type="PANTHER" id="PTHR43792:SF1">
    <property type="entry name" value="N-ACETYLTRANSFERASE DOMAIN-CONTAINING PROTEIN"/>
    <property type="match status" value="1"/>
</dbReference>
<keyword evidence="1" id="KW-0472">Membrane</keyword>
<dbReference type="GO" id="GO:0016747">
    <property type="term" value="F:acyltransferase activity, transferring groups other than amino-acyl groups"/>
    <property type="evidence" value="ECO:0007669"/>
    <property type="project" value="InterPro"/>
</dbReference>
<keyword evidence="4" id="KW-1185">Reference proteome</keyword>
<dbReference type="PATRIC" id="fig|1341679.3.peg.1104"/>
<dbReference type="PANTHER" id="PTHR43792">
    <property type="entry name" value="GNAT FAMILY, PUTATIVE (AFU_ORTHOLOGUE AFUA_3G00765)-RELATED-RELATED"/>
    <property type="match status" value="1"/>
</dbReference>
<evidence type="ECO:0000313" key="4">
    <source>
        <dbReference type="Proteomes" id="UP000018415"/>
    </source>
</evidence>
<dbReference type="Gene3D" id="3.40.630.30">
    <property type="match status" value="1"/>
</dbReference>
<dbReference type="SUPFAM" id="SSF55729">
    <property type="entry name" value="Acyl-CoA N-acyltransferases (Nat)"/>
    <property type="match status" value="1"/>
</dbReference>
<comment type="caution">
    <text evidence="3">The sequence shown here is derived from an EMBL/GenBank/DDBJ whole genome shotgun (WGS) entry which is preliminary data.</text>
</comment>
<name>V2VLF2_9GAMM</name>
<evidence type="ECO:0000256" key="1">
    <source>
        <dbReference type="SAM" id="Phobius"/>
    </source>
</evidence>
<dbReference type="InterPro" id="IPR000182">
    <property type="entry name" value="GNAT_dom"/>
</dbReference>
<dbReference type="Pfam" id="PF13302">
    <property type="entry name" value="Acetyltransf_3"/>
    <property type="match status" value="1"/>
</dbReference>
<protein>
    <recommendedName>
        <fullName evidence="2">N-acetyltransferase domain-containing protein</fullName>
    </recommendedName>
</protein>
<dbReference type="HOGENOM" id="CLU_013985_3_1_6"/>
<dbReference type="InterPro" id="IPR051531">
    <property type="entry name" value="N-acetyltransferase"/>
</dbReference>
<organism evidence="3 4">
    <name type="scientific">Acinetobacter indicus CIP 110367</name>
    <dbReference type="NCBI Taxonomy" id="1341679"/>
    <lineage>
        <taxon>Bacteria</taxon>
        <taxon>Pseudomonadati</taxon>
        <taxon>Pseudomonadota</taxon>
        <taxon>Gammaproteobacteria</taxon>
        <taxon>Moraxellales</taxon>
        <taxon>Moraxellaceae</taxon>
        <taxon>Acinetobacter</taxon>
    </lineage>
</organism>
<feature type="domain" description="N-acetyltransferase" evidence="2">
    <location>
        <begin position="37"/>
        <end position="170"/>
    </location>
</feature>